<evidence type="ECO:0000313" key="7">
    <source>
        <dbReference type="Proteomes" id="UP000427906"/>
    </source>
</evidence>
<evidence type="ECO:0000256" key="2">
    <source>
        <dbReference type="ARBA" id="ARBA00022840"/>
    </source>
</evidence>
<dbReference type="SUPFAM" id="SSF52540">
    <property type="entry name" value="P-loop containing nucleoside triphosphate hydrolases"/>
    <property type="match status" value="1"/>
</dbReference>
<dbReference type="InterPro" id="IPR025944">
    <property type="entry name" value="Sigma_54_int_dom_CS"/>
</dbReference>
<evidence type="ECO:0000256" key="4">
    <source>
        <dbReference type="ARBA" id="ARBA00023163"/>
    </source>
</evidence>
<keyword evidence="4" id="KW-0804">Transcription</keyword>
<dbReference type="GO" id="GO:0005524">
    <property type="term" value="F:ATP binding"/>
    <property type="evidence" value="ECO:0007669"/>
    <property type="project" value="UniProtKB-KW"/>
</dbReference>
<dbReference type="OrthoDB" id="5525005at2"/>
<dbReference type="KEGG" id="dalk:DSCA_12580"/>
<evidence type="ECO:0000256" key="3">
    <source>
        <dbReference type="ARBA" id="ARBA00023015"/>
    </source>
</evidence>
<keyword evidence="2" id="KW-0067">ATP-binding</keyword>
<organism evidence="6 7">
    <name type="scientific">Desulfosarcina alkanivorans</name>
    <dbReference type="NCBI Taxonomy" id="571177"/>
    <lineage>
        <taxon>Bacteria</taxon>
        <taxon>Pseudomonadati</taxon>
        <taxon>Thermodesulfobacteriota</taxon>
        <taxon>Desulfobacteria</taxon>
        <taxon>Desulfobacterales</taxon>
        <taxon>Desulfosarcinaceae</taxon>
        <taxon>Desulfosarcina</taxon>
    </lineage>
</organism>
<dbReference type="PROSITE" id="PS00688">
    <property type="entry name" value="SIGMA54_INTERACT_3"/>
    <property type="match status" value="1"/>
</dbReference>
<reference evidence="6 7" key="1">
    <citation type="submission" date="2019-11" db="EMBL/GenBank/DDBJ databases">
        <title>Comparative genomics of hydrocarbon-degrading Desulfosarcina strains.</title>
        <authorList>
            <person name="Watanabe M."/>
            <person name="Kojima H."/>
            <person name="Fukui M."/>
        </authorList>
    </citation>
    <scope>NUCLEOTIDE SEQUENCE [LARGE SCALE GENOMIC DNA]</scope>
    <source>
        <strain evidence="6 7">PL12</strain>
    </source>
</reference>
<evidence type="ECO:0000259" key="5">
    <source>
        <dbReference type="PROSITE" id="PS50045"/>
    </source>
</evidence>
<dbReference type="PRINTS" id="PR01590">
    <property type="entry name" value="HTHFIS"/>
</dbReference>
<dbReference type="Gene3D" id="1.10.8.60">
    <property type="match status" value="1"/>
</dbReference>
<gene>
    <name evidence="6" type="ORF">DSCA_12580</name>
</gene>
<accession>A0A5K7YE26</accession>
<dbReference type="Pfam" id="PF25601">
    <property type="entry name" value="AAA_lid_14"/>
    <property type="match status" value="1"/>
</dbReference>
<sequence>MLNNRHLEKPGAKVIDRLCQYSWPGNVRELQNVLKRMLVLGDCDQITDELFNSERLAPSDNGQTDELNHNASLVKILDLQGKNSPDNQTFSLKTAKKNAVEMVEREIISHVLDRTDWNRSKASKILKISYKTLLYKISDLGIIPPGK</sequence>
<keyword evidence="3" id="KW-0805">Transcription regulation</keyword>
<dbReference type="InterPro" id="IPR002078">
    <property type="entry name" value="Sigma_54_int"/>
</dbReference>
<dbReference type="PANTHER" id="PTHR32071">
    <property type="entry name" value="TRANSCRIPTIONAL REGULATORY PROTEIN"/>
    <property type="match status" value="1"/>
</dbReference>
<keyword evidence="1" id="KW-0547">Nucleotide-binding</keyword>
<dbReference type="SUPFAM" id="SSF46689">
    <property type="entry name" value="Homeodomain-like"/>
    <property type="match status" value="1"/>
</dbReference>
<dbReference type="Proteomes" id="UP000427906">
    <property type="component" value="Chromosome"/>
</dbReference>
<feature type="domain" description="Sigma-54 factor interaction" evidence="5">
    <location>
        <begin position="12"/>
        <end position="39"/>
    </location>
</feature>
<dbReference type="AlphaFoldDB" id="A0A5K7YE26"/>
<dbReference type="Pfam" id="PF02954">
    <property type="entry name" value="HTH_8"/>
    <property type="match status" value="1"/>
</dbReference>
<dbReference type="InterPro" id="IPR009057">
    <property type="entry name" value="Homeodomain-like_sf"/>
</dbReference>
<evidence type="ECO:0000313" key="6">
    <source>
        <dbReference type="EMBL" id="BBO67328.1"/>
    </source>
</evidence>
<dbReference type="PROSITE" id="PS50045">
    <property type="entry name" value="SIGMA54_INTERACT_4"/>
    <property type="match status" value="1"/>
</dbReference>
<dbReference type="InterPro" id="IPR002197">
    <property type="entry name" value="HTH_Fis"/>
</dbReference>
<dbReference type="RefSeq" id="WP_155315601.1">
    <property type="nucleotide sequence ID" value="NZ_AP021874.1"/>
</dbReference>
<name>A0A5K7YE26_9BACT</name>
<proteinExistence type="predicted"/>
<dbReference type="GO" id="GO:0006355">
    <property type="term" value="P:regulation of DNA-templated transcription"/>
    <property type="evidence" value="ECO:0007669"/>
    <property type="project" value="InterPro"/>
</dbReference>
<dbReference type="InterPro" id="IPR058031">
    <property type="entry name" value="AAA_lid_NorR"/>
</dbReference>
<dbReference type="GO" id="GO:0043565">
    <property type="term" value="F:sequence-specific DNA binding"/>
    <property type="evidence" value="ECO:0007669"/>
    <property type="project" value="InterPro"/>
</dbReference>
<dbReference type="InterPro" id="IPR027417">
    <property type="entry name" value="P-loop_NTPase"/>
</dbReference>
<keyword evidence="7" id="KW-1185">Reference proteome</keyword>
<evidence type="ECO:0000256" key="1">
    <source>
        <dbReference type="ARBA" id="ARBA00022741"/>
    </source>
</evidence>
<dbReference type="EMBL" id="AP021874">
    <property type="protein sequence ID" value="BBO67328.1"/>
    <property type="molecule type" value="Genomic_DNA"/>
</dbReference>
<dbReference type="Gene3D" id="1.10.10.60">
    <property type="entry name" value="Homeodomain-like"/>
    <property type="match status" value="1"/>
</dbReference>
<protein>
    <recommendedName>
        <fullName evidence="5">Sigma-54 factor interaction domain-containing protein</fullName>
    </recommendedName>
</protein>